<evidence type="ECO:0000256" key="1">
    <source>
        <dbReference type="ARBA" id="ARBA00005495"/>
    </source>
</evidence>
<dbReference type="GO" id="GO:0046872">
    <property type="term" value="F:metal ion binding"/>
    <property type="evidence" value="ECO:0007669"/>
    <property type="project" value="UniProtKB-KW"/>
</dbReference>
<dbReference type="PANTHER" id="PTHR28620">
    <property type="entry name" value="CENTROMERE PROTEIN V"/>
    <property type="match status" value="1"/>
</dbReference>
<keyword evidence="2" id="KW-0479">Metal-binding</keyword>
<proteinExistence type="inferred from homology"/>
<dbReference type="PROSITE" id="PS51891">
    <property type="entry name" value="CENP_V_GFA"/>
    <property type="match status" value="1"/>
</dbReference>
<dbReference type="Proteomes" id="UP000035481">
    <property type="component" value="Unassembled WGS sequence"/>
</dbReference>
<dbReference type="Gene3D" id="2.170.150.70">
    <property type="match status" value="1"/>
</dbReference>
<dbReference type="AlphaFoldDB" id="A0A0G9H6S2"/>
<comment type="similarity">
    <text evidence="1">Belongs to the Gfa family.</text>
</comment>
<dbReference type="GO" id="GO:0016846">
    <property type="term" value="F:carbon-sulfur lyase activity"/>
    <property type="evidence" value="ECO:0007669"/>
    <property type="project" value="InterPro"/>
</dbReference>
<dbReference type="OrthoDB" id="9805575at2"/>
<dbReference type="PATRIC" id="fig|1440762.4.peg.176"/>
<feature type="domain" description="CENP-V/GFA" evidence="4">
    <location>
        <begin position="5"/>
        <end position="110"/>
    </location>
</feature>
<keyword evidence="3" id="KW-0862">Zinc</keyword>
<comment type="caution">
    <text evidence="5">The sequence shown here is derived from an EMBL/GenBank/DDBJ whole genome shotgun (WGS) entry which is preliminary data.</text>
</comment>
<dbReference type="STRING" id="1440762.Y882_04280"/>
<sequence>MTRTYHGSCHCGAVRYEADLDLSAGTGRCNCSICRKLRFWGAMADLKTFRVLSGEDALVDYRFGTDSTHNLFCRHCGTHSFHRGYVEQIGGEFVSVNVACLDDVSDEEWAAAPVRYSDGRDNNWWNAPAITSHL</sequence>
<dbReference type="InterPro" id="IPR011057">
    <property type="entry name" value="Mss4-like_sf"/>
</dbReference>
<dbReference type="InterPro" id="IPR006913">
    <property type="entry name" value="CENP-V/GFA"/>
</dbReference>
<reference evidence="5 6" key="1">
    <citation type="journal article" date="2015" name="Antonie Van Leeuwenhoek">
        <title>A phylogenomic and molecular marker based taxonomic framework for the order Xanthomonadales: proposal to transfer the families Algiphilaceae and Solimonadaceae to the order Nevskiales ord. nov. and to create a new family within the order Xanthomonadales, the family Rhodanobacteraceae fam. nov., containing the genus Rhodanobacter and its closest relatives.</title>
        <authorList>
            <person name="Naushad S."/>
            <person name="Adeolu M."/>
            <person name="Wong S."/>
            <person name="Sohail M."/>
            <person name="Schellhorn H.E."/>
            <person name="Gupta R.S."/>
        </authorList>
    </citation>
    <scope>NUCLEOTIDE SEQUENCE [LARGE SCALE GENOMIC DNA]</scope>
    <source>
        <strain evidence="5 6">DSM 16301</strain>
    </source>
</reference>
<dbReference type="Pfam" id="PF04828">
    <property type="entry name" value="GFA"/>
    <property type="match status" value="1"/>
</dbReference>
<accession>A0A0G9H6S2</accession>
<dbReference type="EMBL" id="JPLA01000010">
    <property type="protein sequence ID" value="KLD65121.1"/>
    <property type="molecule type" value="Genomic_DNA"/>
</dbReference>
<protein>
    <submittedName>
        <fullName evidence="5">Aldehyde-activating protein</fullName>
    </submittedName>
</protein>
<dbReference type="InterPro" id="IPR052355">
    <property type="entry name" value="CENP-V-like"/>
</dbReference>
<evidence type="ECO:0000256" key="2">
    <source>
        <dbReference type="ARBA" id="ARBA00022723"/>
    </source>
</evidence>
<evidence type="ECO:0000259" key="4">
    <source>
        <dbReference type="PROSITE" id="PS51891"/>
    </source>
</evidence>
<gene>
    <name evidence="5" type="ORF">Y882_04280</name>
</gene>
<evidence type="ECO:0000313" key="6">
    <source>
        <dbReference type="Proteomes" id="UP000035481"/>
    </source>
</evidence>
<dbReference type="RefSeq" id="WP_046970637.1">
    <property type="nucleotide sequence ID" value="NZ_JPLA01000010.1"/>
</dbReference>
<evidence type="ECO:0000313" key="5">
    <source>
        <dbReference type="EMBL" id="KLD65121.1"/>
    </source>
</evidence>
<dbReference type="PANTHER" id="PTHR28620:SF1">
    <property type="entry name" value="CENP-V_GFA DOMAIN-CONTAINING PROTEIN"/>
    <property type="match status" value="1"/>
</dbReference>
<name>A0A0G9H6S2_9GAMM</name>
<organism evidence="5 6">
    <name type="scientific">Dyella japonica DSM 16301</name>
    <dbReference type="NCBI Taxonomy" id="1440762"/>
    <lineage>
        <taxon>Bacteria</taxon>
        <taxon>Pseudomonadati</taxon>
        <taxon>Pseudomonadota</taxon>
        <taxon>Gammaproteobacteria</taxon>
        <taxon>Lysobacterales</taxon>
        <taxon>Rhodanobacteraceae</taxon>
        <taxon>Dyella</taxon>
    </lineage>
</organism>
<evidence type="ECO:0000256" key="3">
    <source>
        <dbReference type="ARBA" id="ARBA00022833"/>
    </source>
</evidence>
<dbReference type="SUPFAM" id="SSF51316">
    <property type="entry name" value="Mss4-like"/>
    <property type="match status" value="1"/>
</dbReference>